<feature type="transmembrane region" description="Helical" evidence="6">
    <location>
        <begin position="79"/>
        <end position="101"/>
    </location>
</feature>
<feature type="transmembrane region" description="Helical" evidence="6">
    <location>
        <begin position="297"/>
        <end position="318"/>
    </location>
</feature>
<evidence type="ECO:0000256" key="3">
    <source>
        <dbReference type="ARBA" id="ARBA00022692"/>
    </source>
</evidence>
<feature type="transmembrane region" description="Helical" evidence="6">
    <location>
        <begin position="146"/>
        <end position="169"/>
    </location>
</feature>
<feature type="transmembrane region" description="Helical" evidence="6">
    <location>
        <begin position="324"/>
        <end position="343"/>
    </location>
</feature>
<sequence length="473" mass="54823">MENSRQFLKRLAGFSIGPIGAALLGFINVPIQTWLVDPAQLGKAAMYTMAFSLTSLFLNLGIDQAYVREYNAEKDKKNLLWNTFLIPFIFSIIIMFVYLYFYEPISILLFDSVEKYIIQILAFVLPFAIIFRFNTLIIRMKEKARLYSFVQILNRMINLSFTIVILLFFNRNFKGIIQAQFFSMVSIAIITTIINLKDWIYKFKIDKNLVKKVVLFGLPLIPTSIMMWVLNSMDKIALRTWADFESIGLYSAAFKIVGVVIIIQQAFATFWAPTVYRWYESDTPLRKYEMVSNKLNSILTLVFAFIVLFKDQIIMILSPEYKEAAIIVPFLMFYPIMYTLATTTSMGINFVRKTYYNILVTAIASGLNILGNILLVPQLGALGASISTGISYIVYFLIATIFSRMLWEKMDIKRHFVSIFLMVVMASLSVVYNNFYIDLVMFGVIFIYHFKEFLWGMKLFKQLIIEIKNKRSK</sequence>
<dbReference type="Proteomes" id="UP000297288">
    <property type="component" value="Unassembled WGS sequence"/>
</dbReference>
<evidence type="ECO:0000313" key="7">
    <source>
        <dbReference type="EMBL" id="TGG88636.1"/>
    </source>
</evidence>
<dbReference type="AlphaFoldDB" id="A0A4Z0W489"/>
<feature type="transmembrane region" description="Helical" evidence="6">
    <location>
        <begin position="44"/>
        <end position="67"/>
    </location>
</feature>
<evidence type="ECO:0000256" key="5">
    <source>
        <dbReference type="ARBA" id="ARBA00023136"/>
    </source>
</evidence>
<dbReference type="PANTHER" id="PTHR30250">
    <property type="entry name" value="PST FAMILY PREDICTED COLANIC ACID TRANSPORTER"/>
    <property type="match status" value="1"/>
</dbReference>
<feature type="transmembrane region" description="Helical" evidence="6">
    <location>
        <begin position="213"/>
        <end position="230"/>
    </location>
</feature>
<dbReference type="GO" id="GO:0005886">
    <property type="term" value="C:plasma membrane"/>
    <property type="evidence" value="ECO:0007669"/>
    <property type="project" value="UniProtKB-SubCell"/>
</dbReference>
<feature type="transmembrane region" description="Helical" evidence="6">
    <location>
        <begin position="250"/>
        <end position="276"/>
    </location>
</feature>
<dbReference type="EMBL" id="SRME01000001">
    <property type="protein sequence ID" value="TGG88636.1"/>
    <property type="molecule type" value="Genomic_DNA"/>
</dbReference>
<evidence type="ECO:0000256" key="2">
    <source>
        <dbReference type="ARBA" id="ARBA00022475"/>
    </source>
</evidence>
<evidence type="ECO:0000256" key="1">
    <source>
        <dbReference type="ARBA" id="ARBA00004651"/>
    </source>
</evidence>
<proteinExistence type="predicted"/>
<comment type="subcellular location">
    <subcellularLocation>
        <location evidence="1">Cell membrane</location>
        <topology evidence="1">Multi-pass membrane protein</topology>
    </subcellularLocation>
</comment>
<dbReference type="Pfam" id="PF01943">
    <property type="entry name" value="Polysacc_synt"/>
    <property type="match status" value="1"/>
</dbReference>
<feature type="transmembrane region" description="Helical" evidence="6">
    <location>
        <begin position="415"/>
        <end position="433"/>
    </location>
</feature>
<keyword evidence="2" id="KW-1003">Cell membrane</keyword>
<dbReference type="InterPro" id="IPR050833">
    <property type="entry name" value="Poly_Biosynth_Transport"/>
</dbReference>
<feature type="transmembrane region" description="Helical" evidence="6">
    <location>
        <begin position="12"/>
        <end position="32"/>
    </location>
</feature>
<keyword evidence="4 6" id="KW-1133">Transmembrane helix</keyword>
<keyword evidence="5 6" id="KW-0472">Membrane</keyword>
<evidence type="ECO:0000313" key="8">
    <source>
        <dbReference type="Proteomes" id="UP000297288"/>
    </source>
</evidence>
<evidence type="ECO:0000256" key="4">
    <source>
        <dbReference type="ARBA" id="ARBA00022989"/>
    </source>
</evidence>
<feature type="transmembrane region" description="Helical" evidence="6">
    <location>
        <begin position="116"/>
        <end position="134"/>
    </location>
</feature>
<dbReference type="OrthoDB" id="6017905at2"/>
<dbReference type="InterPro" id="IPR002797">
    <property type="entry name" value="Polysacc_synth"/>
</dbReference>
<feature type="transmembrane region" description="Helical" evidence="6">
    <location>
        <begin position="381"/>
        <end position="403"/>
    </location>
</feature>
<dbReference type="PANTHER" id="PTHR30250:SF11">
    <property type="entry name" value="O-ANTIGEN TRANSPORTER-RELATED"/>
    <property type="match status" value="1"/>
</dbReference>
<gene>
    <name evidence="7" type="ORF">E4650_00060</name>
</gene>
<protein>
    <submittedName>
        <fullName evidence="7">Uncharacterized protein</fullName>
    </submittedName>
</protein>
<evidence type="ECO:0000256" key="6">
    <source>
        <dbReference type="SAM" id="Phobius"/>
    </source>
</evidence>
<reference evidence="7 8" key="1">
    <citation type="submission" date="2019-04" db="EMBL/GenBank/DDBJ databases">
        <title>Draft genome sequence data and analysis of a Fermenting Bacterium, Geotoga petraea strain HO-Geo1, isolated from heavy-oil petroleum reservoir in Russia.</title>
        <authorList>
            <person name="Grouzdev D.S."/>
            <person name="Semenova E.M."/>
            <person name="Sokolova D.S."/>
            <person name="Tourova T.P."/>
            <person name="Poltaraus A.B."/>
            <person name="Nazina T.N."/>
        </authorList>
    </citation>
    <scope>NUCLEOTIDE SEQUENCE [LARGE SCALE GENOMIC DNA]</scope>
    <source>
        <strain evidence="7 8">HO-Geo1</strain>
    </source>
</reference>
<name>A0A4Z0W489_9BACT</name>
<comment type="caution">
    <text evidence="7">The sequence shown here is derived from an EMBL/GenBank/DDBJ whole genome shotgun (WGS) entry which is preliminary data.</text>
</comment>
<keyword evidence="3 6" id="KW-0812">Transmembrane</keyword>
<feature type="transmembrane region" description="Helical" evidence="6">
    <location>
        <begin position="181"/>
        <end position="201"/>
    </location>
</feature>
<accession>A0A4Z0W489</accession>
<organism evidence="7 8">
    <name type="scientific">Geotoga petraea</name>
    <dbReference type="NCBI Taxonomy" id="28234"/>
    <lineage>
        <taxon>Bacteria</taxon>
        <taxon>Thermotogati</taxon>
        <taxon>Thermotogota</taxon>
        <taxon>Thermotogae</taxon>
        <taxon>Petrotogales</taxon>
        <taxon>Petrotogaceae</taxon>
        <taxon>Geotoga</taxon>
    </lineage>
</organism>
<dbReference type="RefSeq" id="WP_135402333.1">
    <property type="nucleotide sequence ID" value="NZ_SRME01000001.1"/>
</dbReference>
<feature type="transmembrane region" description="Helical" evidence="6">
    <location>
        <begin position="355"/>
        <end position="375"/>
    </location>
</feature>